<dbReference type="GO" id="GO:0005524">
    <property type="term" value="F:ATP binding"/>
    <property type="evidence" value="ECO:0007669"/>
    <property type="project" value="UniProtKB-UniRule"/>
</dbReference>
<accession>A0A9D1D4W5</accession>
<name>A0A9D1D4W5_9FIRM</name>
<dbReference type="Proteomes" id="UP000824250">
    <property type="component" value="Unassembled WGS sequence"/>
</dbReference>
<evidence type="ECO:0000256" key="5">
    <source>
        <dbReference type="PROSITE-ProRule" id="PRU00843"/>
    </source>
</evidence>
<dbReference type="GO" id="GO:0046314">
    <property type="term" value="P:phosphocreatine biosynthetic process"/>
    <property type="evidence" value="ECO:0007669"/>
    <property type="project" value="InterPro"/>
</dbReference>
<dbReference type="SUPFAM" id="SSF55931">
    <property type="entry name" value="Glutamine synthetase/guanido kinase"/>
    <property type="match status" value="1"/>
</dbReference>
<keyword evidence="2 5" id="KW-0547">Nucleotide-binding</keyword>
<dbReference type="GO" id="GO:0005615">
    <property type="term" value="C:extracellular space"/>
    <property type="evidence" value="ECO:0007669"/>
    <property type="project" value="TreeGrafter"/>
</dbReference>
<dbReference type="InterPro" id="IPR014746">
    <property type="entry name" value="Gln_synth/guanido_kin_cat_dom"/>
</dbReference>
<feature type="binding site" evidence="5">
    <location>
        <begin position="17"/>
        <end position="21"/>
    </location>
    <ligand>
        <name>ATP</name>
        <dbReference type="ChEBI" id="CHEBI:30616"/>
    </ligand>
</feature>
<reference evidence="7" key="2">
    <citation type="journal article" date="2021" name="PeerJ">
        <title>Extensive microbial diversity within the chicken gut microbiome revealed by metagenomics and culture.</title>
        <authorList>
            <person name="Gilroy R."/>
            <person name="Ravi A."/>
            <person name="Getino M."/>
            <person name="Pursley I."/>
            <person name="Horton D.L."/>
            <person name="Alikhan N.F."/>
            <person name="Baker D."/>
            <person name="Gharbi K."/>
            <person name="Hall N."/>
            <person name="Watson M."/>
            <person name="Adriaenssens E.M."/>
            <person name="Foster-Nyarko E."/>
            <person name="Jarju S."/>
            <person name="Secka A."/>
            <person name="Antonio M."/>
            <person name="Oren A."/>
            <person name="Chaudhuri R.R."/>
            <person name="La Ragione R."/>
            <person name="Hildebrand F."/>
            <person name="Pallen M.J."/>
        </authorList>
    </citation>
    <scope>NUCLEOTIDE SEQUENCE</scope>
    <source>
        <strain evidence="7">CHK180-2868</strain>
    </source>
</reference>
<gene>
    <name evidence="7" type="ORF">IAB28_06330</name>
</gene>
<evidence type="ECO:0000313" key="8">
    <source>
        <dbReference type="Proteomes" id="UP000824250"/>
    </source>
</evidence>
<dbReference type="PROSITE" id="PS51510">
    <property type="entry name" value="PHOSPHAGEN_KINASE_C"/>
    <property type="match status" value="1"/>
</dbReference>
<feature type="binding site" evidence="5">
    <location>
        <begin position="167"/>
        <end position="171"/>
    </location>
    <ligand>
        <name>ATP</name>
        <dbReference type="ChEBI" id="CHEBI:30616"/>
    </ligand>
</feature>
<evidence type="ECO:0000256" key="2">
    <source>
        <dbReference type="ARBA" id="ARBA00022741"/>
    </source>
</evidence>
<dbReference type="AlphaFoldDB" id="A0A9D1D4W5"/>
<evidence type="ECO:0000256" key="3">
    <source>
        <dbReference type="ARBA" id="ARBA00022777"/>
    </source>
</evidence>
<evidence type="ECO:0000313" key="7">
    <source>
        <dbReference type="EMBL" id="HIR05566.1"/>
    </source>
</evidence>
<dbReference type="GO" id="GO:0004111">
    <property type="term" value="F:creatine kinase activity"/>
    <property type="evidence" value="ECO:0007669"/>
    <property type="project" value="InterPro"/>
</dbReference>
<feature type="domain" description="Phosphagen kinase C-terminal" evidence="6">
    <location>
        <begin position="14"/>
        <end position="245"/>
    </location>
</feature>
<organism evidence="7 8">
    <name type="scientific">Candidatus Copromonas faecavium</name>
    <name type="common">nom. illeg.</name>
    <dbReference type="NCBI Taxonomy" id="2840740"/>
    <lineage>
        <taxon>Bacteria</taxon>
        <taxon>Bacillati</taxon>
        <taxon>Bacillota</taxon>
        <taxon>Clostridia</taxon>
        <taxon>Lachnospirales</taxon>
        <taxon>Lachnospiraceae</taxon>
        <taxon>Candidatus Copromonas (nom. illeg.)</taxon>
    </lineage>
</organism>
<dbReference type="InterPro" id="IPR023660">
    <property type="entry name" value="Arg_Kinase"/>
</dbReference>
<reference evidence="7" key="1">
    <citation type="submission" date="2020-10" db="EMBL/GenBank/DDBJ databases">
        <authorList>
            <person name="Gilroy R."/>
        </authorList>
    </citation>
    <scope>NUCLEOTIDE SEQUENCE</scope>
    <source>
        <strain evidence="7">CHK180-2868</strain>
    </source>
</reference>
<keyword evidence="1 5" id="KW-0808">Transferase</keyword>
<dbReference type="InterPro" id="IPR000749">
    <property type="entry name" value="ATP-guanido_PTrfase"/>
</dbReference>
<sequence>MSKWYEEPGRPGSNVVYSRVRLVRNWREYPFPGKMTKEQSAEMTGRLYEGLAGIGSLDGKNFRFAYLDRMADLEKTALFERRAINRSVLKKHAASGLILSEDEREGIVLNGDDHIRIQTVDMGFCLEKLYQEANRIDDYIGGRFDYSFDEKYGFLTSFPTNVGTGLRASVVVHLPMLSRRKNFNSLVADMARFGTVIRGVYGDGGENFGSLYQVSNQKTLGQTEKEIVDLVAKTAAELDVQERKLRSDAMAQRPLGRADETYKSYGVLKYARRLTRKDAMEFLSQLMAGINDGILKSETPCSVFGLMLGVQPANLLSRAEKPLDKEELDAARAQFLRERLPQIL</sequence>
<dbReference type="Gene3D" id="3.30.590.10">
    <property type="entry name" value="Glutamine synthetase/guanido kinase, catalytic domain"/>
    <property type="match status" value="1"/>
</dbReference>
<dbReference type="InterPro" id="IPR022414">
    <property type="entry name" value="ATP-guanido_PTrfase_cat"/>
</dbReference>
<evidence type="ECO:0000256" key="1">
    <source>
        <dbReference type="ARBA" id="ARBA00022679"/>
    </source>
</evidence>
<comment type="similarity">
    <text evidence="5">Belongs to the ATP:guanido phosphotransferase family.</text>
</comment>
<proteinExistence type="inferred from homology"/>
<keyword evidence="3 5" id="KW-0418">Kinase</keyword>
<evidence type="ECO:0000256" key="4">
    <source>
        <dbReference type="ARBA" id="ARBA00022840"/>
    </source>
</evidence>
<comment type="caution">
    <text evidence="5">Lacks conserved residue(s) required for the propagation of feature annotation.</text>
</comment>
<comment type="caution">
    <text evidence="7">The sequence shown here is derived from an EMBL/GenBank/DDBJ whole genome shotgun (WGS) entry which is preliminary data.</text>
</comment>
<keyword evidence="4 5" id="KW-0067">ATP-binding</keyword>
<dbReference type="PANTHER" id="PTHR11547">
    <property type="entry name" value="ARGININE OR CREATINE KINASE"/>
    <property type="match status" value="1"/>
</dbReference>
<feature type="binding site" evidence="5">
    <location>
        <begin position="198"/>
        <end position="203"/>
    </location>
    <ligand>
        <name>ATP</name>
        <dbReference type="ChEBI" id="CHEBI:30616"/>
    </ligand>
</feature>
<protein>
    <submittedName>
        <fullName evidence="7">ATP--guanido phosphotransferase</fullName>
    </submittedName>
</protein>
<dbReference type="Pfam" id="PF00217">
    <property type="entry name" value="ATP-gua_Ptrans"/>
    <property type="match status" value="1"/>
</dbReference>
<dbReference type="PANTHER" id="PTHR11547:SF38">
    <property type="entry name" value="ARGININE KINASE 1-RELATED"/>
    <property type="match status" value="1"/>
</dbReference>
<evidence type="ECO:0000259" key="6">
    <source>
        <dbReference type="PROSITE" id="PS51510"/>
    </source>
</evidence>
<dbReference type="CDD" id="cd07930">
    <property type="entry name" value="bacterial_phosphagen_kinase"/>
    <property type="match status" value="1"/>
</dbReference>
<feature type="binding site" evidence="5">
    <location>
        <position position="116"/>
    </location>
    <ligand>
        <name>ATP</name>
        <dbReference type="ChEBI" id="CHEBI:30616"/>
    </ligand>
</feature>
<dbReference type="EMBL" id="DVGC01000034">
    <property type="protein sequence ID" value="HIR05566.1"/>
    <property type="molecule type" value="Genomic_DNA"/>
</dbReference>